<dbReference type="GO" id="GO:0005524">
    <property type="term" value="F:ATP binding"/>
    <property type="evidence" value="ECO:0007669"/>
    <property type="project" value="UniProtKB-KW"/>
</dbReference>
<dbReference type="GO" id="GO:0006629">
    <property type="term" value="P:lipid metabolic process"/>
    <property type="evidence" value="ECO:0007669"/>
    <property type="project" value="InterPro"/>
</dbReference>
<dbReference type="AlphaFoldDB" id="A0A328ZWJ6"/>
<proteinExistence type="inferred from homology"/>
<dbReference type="NCBIfam" id="TIGR01217">
    <property type="entry name" value="ac_ac_CoA_syn"/>
    <property type="match status" value="1"/>
</dbReference>
<comment type="similarity">
    <text evidence="1">Belongs to the ATP-dependent AMP-binding enzyme family.</text>
</comment>
<dbReference type="Gene3D" id="3.40.50.12780">
    <property type="entry name" value="N-terminal domain of ligase-like"/>
    <property type="match status" value="1"/>
</dbReference>
<feature type="domain" description="Acetyl-coenzyme A synthetase N-terminal" evidence="6">
    <location>
        <begin position="48"/>
        <end position="103"/>
    </location>
</feature>
<dbReference type="InterPro" id="IPR005914">
    <property type="entry name" value="Acac_CoA_synth"/>
</dbReference>
<dbReference type="Pfam" id="PF00501">
    <property type="entry name" value="AMP-binding"/>
    <property type="match status" value="1"/>
</dbReference>
<keyword evidence="4" id="KW-0067">ATP-binding</keyword>
<evidence type="ECO:0000256" key="2">
    <source>
        <dbReference type="ARBA" id="ARBA00022598"/>
    </source>
</evidence>
<dbReference type="PROSITE" id="PS00455">
    <property type="entry name" value="AMP_BINDING"/>
    <property type="match status" value="1"/>
</dbReference>
<dbReference type="Gene3D" id="3.30.300.30">
    <property type="match status" value="1"/>
</dbReference>
<feature type="domain" description="AMP-dependent synthetase/ligase" evidence="5">
    <location>
        <begin position="110"/>
        <end position="506"/>
    </location>
</feature>
<evidence type="ECO:0000259" key="6">
    <source>
        <dbReference type="Pfam" id="PF16177"/>
    </source>
</evidence>
<dbReference type="PANTHER" id="PTHR42921:SF1">
    <property type="entry name" value="ACETOACETYL-COA SYNTHETASE"/>
    <property type="match status" value="1"/>
</dbReference>
<keyword evidence="3" id="KW-0547">Nucleotide-binding</keyword>
<dbReference type="InterPro" id="IPR042099">
    <property type="entry name" value="ANL_N_sf"/>
</dbReference>
<dbReference type="Proteomes" id="UP000248856">
    <property type="component" value="Unassembled WGS sequence"/>
</dbReference>
<evidence type="ECO:0000313" key="7">
    <source>
        <dbReference type="EMBL" id="RAR86616.1"/>
    </source>
</evidence>
<comment type="caution">
    <text evidence="7">The sequence shown here is derived from an EMBL/GenBank/DDBJ whole genome shotgun (WGS) entry which is preliminary data.</text>
</comment>
<gene>
    <name evidence="7" type="ORF">AX018_1001203</name>
</gene>
<sequence>MTVAGARATLGRMETTPPAAPACAPFIPQLRLYQNWLERHRGLAFEDYHALWRWSVTDLDAFWQSVWDYFGLESPTPHTAVLARNAMPGAEWFPGAQVNYARQALRHADAAHAAGQPAIISRNERGRHREIAWPELRRQVAALALHLRAQGVGPGDRVAACLPNIPEALVALLATASLGAIWSVCAPDMGTAAVLDRFRQIAPKVLVAVDGVTYGGRDLDRRGVVAELRAALPSLEHVLIVDQLGTAKTIADCADFTATCERNDAEVAAFEPAWLPFDHPLWIVYSSGTTGLPKPIVHGHGGMVLVALLLKGLHNDIGASHEANSFGERYHWYSSTGWVMWNAQASGLLSGTTCVIYDGNPGGSKERPDWGTLWRFAAETGVTFFGAGAAFYAHCMKAGLDLAACGDLSRIRALGTTGSPLSPEVQEWGTAQFARIAARARGGEPVWWDNISGGTDFCGAFIGGHRELPQVPGEMQCRMLGAAVEAWDAQGRPVVGEVGELVCTQPIPSMPLYFWGDAPEGAPALPGHPQGPRYLASYFDMYPPGHGRRPGGGDGPAGMGAVWRHGDWLRIGEEGRCVIYGRSDATINRHGLRMGTSELYRAVEALPEVLDSLVVDLETLGRESYMPLFVALREGAVLDDALRGRIAGAIRTALSPRFVPDEIVPVAEVPRTLTGKKQELPIKKLLLGQPLEKVVNRDAMANPGCLAWYEDFARRHLERGGAAPAASPGRPAAA</sequence>
<organism evidence="7 8">
    <name type="scientific">Paracidovorax anthurii</name>
    <dbReference type="NCBI Taxonomy" id="78229"/>
    <lineage>
        <taxon>Bacteria</taxon>
        <taxon>Pseudomonadati</taxon>
        <taxon>Pseudomonadota</taxon>
        <taxon>Betaproteobacteria</taxon>
        <taxon>Burkholderiales</taxon>
        <taxon>Comamonadaceae</taxon>
        <taxon>Paracidovorax</taxon>
    </lineage>
</organism>
<evidence type="ECO:0000256" key="3">
    <source>
        <dbReference type="ARBA" id="ARBA00022741"/>
    </source>
</evidence>
<evidence type="ECO:0000259" key="5">
    <source>
        <dbReference type="Pfam" id="PF00501"/>
    </source>
</evidence>
<dbReference type="EMBL" id="QLTA01000001">
    <property type="protein sequence ID" value="RAR86616.1"/>
    <property type="molecule type" value="Genomic_DNA"/>
</dbReference>
<dbReference type="InterPro" id="IPR000873">
    <property type="entry name" value="AMP-dep_synth/lig_dom"/>
</dbReference>
<keyword evidence="2" id="KW-0436">Ligase</keyword>
<accession>A0A328ZWJ6</accession>
<name>A0A328ZWJ6_9BURK</name>
<keyword evidence="8" id="KW-1185">Reference proteome</keyword>
<dbReference type="GO" id="GO:0030729">
    <property type="term" value="F:acetoacetate-CoA ligase activity"/>
    <property type="evidence" value="ECO:0007669"/>
    <property type="project" value="InterPro"/>
</dbReference>
<dbReference type="SUPFAM" id="SSF56801">
    <property type="entry name" value="Acetyl-CoA synthetase-like"/>
    <property type="match status" value="1"/>
</dbReference>
<dbReference type="InterPro" id="IPR032387">
    <property type="entry name" value="ACAS_N"/>
</dbReference>
<dbReference type="NCBIfam" id="NF002937">
    <property type="entry name" value="PRK03584.1"/>
    <property type="match status" value="1"/>
</dbReference>
<reference evidence="7 8" key="1">
    <citation type="submission" date="2018-06" db="EMBL/GenBank/DDBJ databases">
        <title>Genomic Encyclopedia of Archaeal and Bacterial Type Strains, Phase II (KMG-II): from individual species to whole genera.</title>
        <authorList>
            <person name="Goeker M."/>
        </authorList>
    </citation>
    <scope>NUCLEOTIDE SEQUENCE [LARGE SCALE GENOMIC DNA]</scope>
    <source>
        <strain evidence="7 8">CFPB 3232</strain>
    </source>
</reference>
<dbReference type="Pfam" id="PF16177">
    <property type="entry name" value="ACAS_N"/>
    <property type="match status" value="1"/>
</dbReference>
<evidence type="ECO:0000256" key="4">
    <source>
        <dbReference type="ARBA" id="ARBA00022840"/>
    </source>
</evidence>
<evidence type="ECO:0000256" key="1">
    <source>
        <dbReference type="ARBA" id="ARBA00006432"/>
    </source>
</evidence>
<dbReference type="InterPro" id="IPR020845">
    <property type="entry name" value="AMP-binding_CS"/>
</dbReference>
<evidence type="ECO:0000313" key="8">
    <source>
        <dbReference type="Proteomes" id="UP000248856"/>
    </source>
</evidence>
<dbReference type="PANTHER" id="PTHR42921">
    <property type="entry name" value="ACETOACETYL-COA SYNTHETASE"/>
    <property type="match status" value="1"/>
</dbReference>
<dbReference type="InterPro" id="IPR045851">
    <property type="entry name" value="AMP-bd_C_sf"/>
</dbReference>
<protein>
    <submittedName>
        <fullName evidence="7">Acetoacetyl-CoA synthetase</fullName>
    </submittedName>
</protein>